<dbReference type="EMBL" id="APKE01000026">
    <property type="protein sequence ID" value="KAF0675345.1"/>
    <property type="molecule type" value="Genomic_DNA"/>
</dbReference>
<dbReference type="AlphaFoldDB" id="A0A921TBC5"/>
<dbReference type="Gene3D" id="3.40.50.11550">
    <property type="match status" value="1"/>
</dbReference>
<keyword evidence="3" id="KW-1185">Reference proteome</keyword>
<evidence type="ECO:0000313" key="3">
    <source>
        <dbReference type="Proteomes" id="UP000698242"/>
    </source>
</evidence>
<evidence type="ECO:0000259" key="1">
    <source>
        <dbReference type="Pfam" id="PF04187"/>
    </source>
</evidence>
<proteinExistence type="predicted"/>
<dbReference type="RefSeq" id="WP_159965755.1">
    <property type="nucleotide sequence ID" value="NZ_APKE01000026.1"/>
</dbReference>
<dbReference type="Proteomes" id="UP000698242">
    <property type="component" value="Unassembled WGS sequence"/>
</dbReference>
<evidence type="ECO:0000313" key="2">
    <source>
        <dbReference type="EMBL" id="KAF0675345.1"/>
    </source>
</evidence>
<dbReference type="Pfam" id="PF04187">
    <property type="entry name" value="Cofac_haem_bdg"/>
    <property type="match status" value="1"/>
</dbReference>
<organism evidence="2 3">
    <name type="scientific">Profundibacterium mesophilum KAUST100406-0324</name>
    <dbReference type="NCBI Taxonomy" id="1037889"/>
    <lineage>
        <taxon>Bacteria</taxon>
        <taxon>Pseudomonadati</taxon>
        <taxon>Pseudomonadota</taxon>
        <taxon>Alphaproteobacteria</taxon>
        <taxon>Rhodobacterales</taxon>
        <taxon>Roseobacteraceae</taxon>
        <taxon>Profundibacterium</taxon>
    </lineage>
</organism>
<sequence length="278" mass="28839">MAALFAGAVAAGPALAQKAPGIERPGAAPARGGPTAEDFAAHDVAIFGEIHDNPDHHANQAVWVALQRPRALVFEMLTPALGREAMRLRDAPRAVLQEALQWEARGWPDFDLYVPIFEAAPQASIHGADPGRDAVRMAAAEGAAAAFGEGAFRFGLELALPEEEATARIAAQAEAHCGLLPSAMLPGMVEAQRLRDAALARAVIAAMEETGGPVAVITGTGHARRDYGIPAALARAAPGYEVLSIGQGEGSDHDGLAPFDIVAHAPAPERGDPCDALR</sequence>
<feature type="domain" description="Haem-binding uptake Tiki superfamily ChaN" evidence="1">
    <location>
        <begin position="36"/>
        <end position="233"/>
    </location>
</feature>
<dbReference type="Gene3D" id="1.10.8.760">
    <property type="entry name" value="Haem-binding uptake, Tiki superfamily, ChaN, domain 2"/>
    <property type="match status" value="1"/>
</dbReference>
<dbReference type="OrthoDB" id="9795827at2"/>
<gene>
    <name evidence="2" type="ORF">PMES_02235</name>
</gene>
<dbReference type="CDD" id="cd14727">
    <property type="entry name" value="ChanN-like"/>
    <property type="match status" value="1"/>
</dbReference>
<comment type="caution">
    <text evidence="2">The sequence shown here is derived from an EMBL/GenBank/DDBJ whole genome shotgun (WGS) entry which is preliminary data.</text>
</comment>
<protein>
    <recommendedName>
        <fullName evidence="1">Haem-binding uptake Tiki superfamily ChaN domain-containing protein</fullName>
    </recommendedName>
</protein>
<accession>A0A921TBC5</accession>
<name>A0A921TBC5_9RHOB</name>
<dbReference type="InterPro" id="IPR007314">
    <property type="entry name" value="Cofac_haem-bd_dom"/>
</dbReference>
<reference evidence="2" key="1">
    <citation type="submission" date="2013-03" db="EMBL/GenBank/DDBJ databases">
        <title>Genome Sequence of the Profundibacterium mesophilum strain KAUST100406-0324T from Red Sea, a novel genus in the family Rhodobacteraceae.</title>
        <authorList>
            <person name="Essack M."/>
            <person name="Alam I."/>
            <person name="Lafi F."/>
            <person name="Alawi W."/>
            <person name="Kamanu F."/>
            <person name="Al-Suwailem A."/>
            <person name="Lee O.O."/>
            <person name="Xu Y."/>
            <person name="Bajic V."/>
            <person name="Qian P.-Y."/>
            <person name="Archer J."/>
        </authorList>
    </citation>
    <scope>NUCLEOTIDE SEQUENCE</scope>
    <source>
        <strain evidence="2">KAUST100406-0324</strain>
    </source>
</reference>
<dbReference type="SUPFAM" id="SSF159501">
    <property type="entry name" value="EreA/ChaN-like"/>
    <property type="match status" value="1"/>
</dbReference>